<comment type="similarity">
    <text evidence="2">Belongs to the Necrosis inducing protein (NPP1) family.</text>
</comment>
<keyword evidence="5" id="KW-0732">Signal</keyword>
<dbReference type="InterPro" id="IPR008701">
    <property type="entry name" value="NPP1"/>
</dbReference>
<dbReference type="Proteomes" id="UP001632037">
    <property type="component" value="Unassembled WGS sequence"/>
</dbReference>
<keyword evidence="3" id="KW-0964">Secreted</keyword>
<evidence type="ECO:0000256" key="1">
    <source>
        <dbReference type="ARBA" id="ARBA00004613"/>
    </source>
</evidence>
<accession>A0ABD3ETQ1</accession>
<keyword evidence="4" id="KW-0843">Virulence</keyword>
<proteinExistence type="inferred from homology"/>
<dbReference type="EMBL" id="JBIMZQ010000076">
    <property type="protein sequence ID" value="KAL3656651.1"/>
    <property type="molecule type" value="Genomic_DNA"/>
</dbReference>
<evidence type="ECO:0000256" key="4">
    <source>
        <dbReference type="ARBA" id="ARBA00023026"/>
    </source>
</evidence>
<sequence length="276" mass="30427">MKLIPTAVFCIAFAHSVLGAQIGHDQVQPFAQPDPVTISEKVAVKYKPQLLIAGGCVSFPAVNAAGEITGGLKGTKETDACTEAPLGSQVYGRSTWYQDKWAMMFAWYFPKNFWGGGAQSRHNWANMVLWLDNPALETPKILGASLSRQTFEVPTALFVSMGEQQKDPYSKVTAIPPMGFVGTQAIQTARISRFRYNYTYIGGSNVSTRVSHSYPDNSAWISLDFANADGQYQDLIMWNQLTDQARMALESAAFGDVKVPFNDKNFETALAQAWPF</sequence>
<dbReference type="PIRSF" id="PIRSF029958">
    <property type="entry name" value="Necrosis-inducing_protein"/>
    <property type="match status" value="1"/>
</dbReference>
<evidence type="ECO:0008006" key="8">
    <source>
        <dbReference type="Google" id="ProtNLM"/>
    </source>
</evidence>
<dbReference type="PANTHER" id="PTHR33657:SF8">
    <property type="entry name" value="DOMAIN PROTEIN, PUTATIVE (AFU_ORTHOLOGUE AFUA_5G00600)-RELATED"/>
    <property type="match status" value="1"/>
</dbReference>
<comment type="subcellular location">
    <subcellularLocation>
        <location evidence="1">Secreted</location>
    </subcellularLocation>
</comment>
<evidence type="ECO:0000256" key="2">
    <source>
        <dbReference type="ARBA" id="ARBA00009520"/>
    </source>
</evidence>
<evidence type="ECO:0000313" key="7">
    <source>
        <dbReference type="Proteomes" id="UP001632037"/>
    </source>
</evidence>
<keyword evidence="7" id="KW-1185">Reference proteome</keyword>
<gene>
    <name evidence="6" type="ORF">V7S43_018430</name>
</gene>
<dbReference type="Pfam" id="PF05630">
    <property type="entry name" value="NPP1"/>
    <property type="match status" value="1"/>
</dbReference>
<dbReference type="PANTHER" id="PTHR33657">
    <property type="entry name" value="DOMAIN PROTEIN, PUTATIVE (AFU_ORTHOLOGUE AFUA_5G00600)-RELATED"/>
    <property type="match status" value="1"/>
</dbReference>
<reference evidence="6 7" key="1">
    <citation type="submission" date="2024-09" db="EMBL/GenBank/DDBJ databases">
        <title>Genome sequencing and assembly of Phytophthora oleae, isolate VK10A, causative agent of rot of olive drupes.</title>
        <authorList>
            <person name="Conti Taguali S."/>
            <person name="Riolo M."/>
            <person name="La Spada F."/>
            <person name="Cacciola S.O."/>
            <person name="Dionisio G."/>
        </authorList>
    </citation>
    <scope>NUCLEOTIDE SEQUENCE [LARGE SCALE GENOMIC DNA]</scope>
    <source>
        <strain evidence="6 7">VK10A</strain>
    </source>
</reference>
<comment type="caution">
    <text evidence="6">The sequence shown here is derived from an EMBL/GenBank/DDBJ whole genome shotgun (WGS) entry which is preliminary data.</text>
</comment>
<evidence type="ECO:0000256" key="3">
    <source>
        <dbReference type="ARBA" id="ARBA00022525"/>
    </source>
</evidence>
<name>A0ABD3ETQ1_9STRA</name>
<feature type="signal peptide" evidence="5">
    <location>
        <begin position="1"/>
        <end position="19"/>
    </location>
</feature>
<feature type="chain" id="PRO_5044786597" description="Necrosis inducing-like protein NPP1 type" evidence="5">
    <location>
        <begin position="20"/>
        <end position="276"/>
    </location>
</feature>
<dbReference type="GO" id="GO:0005576">
    <property type="term" value="C:extracellular region"/>
    <property type="evidence" value="ECO:0007669"/>
    <property type="project" value="UniProtKB-SubCell"/>
</dbReference>
<organism evidence="6 7">
    <name type="scientific">Phytophthora oleae</name>
    <dbReference type="NCBI Taxonomy" id="2107226"/>
    <lineage>
        <taxon>Eukaryota</taxon>
        <taxon>Sar</taxon>
        <taxon>Stramenopiles</taxon>
        <taxon>Oomycota</taxon>
        <taxon>Peronosporomycetes</taxon>
        <taxon>Peronosporales</taxon>
        <taxon>Peronosporaceae</taxon>
        <taxon>Phytophthora</taxon>
    </lineage>
</organism>
<dbReference type="AlphaFoldDB" id="A0ABD3ETQ1"/>
<evidence type="ECO:0000313" key="6">
    <source>
        <dbReference type="EMBL" id="KAL3656651.1"/>
    </source>
</evidence>
<protein>
    <recommendedName>
        <fullName evidence="8">Necrosis inducing-like protein NPP1 type</fullName>
    </recommendedName>
</protein>
<evidence type="ECO:0000256" key="5">
    <source>
        <dbReference type="SAM" id="SignalP"/>
    </source>
</evidence>